<keyword evidence="3" id="KW-0175">Coiled coil</keyword>
<dbReference type="InterPro" id="IPR003035">
    <property type="entry name" value="RWP-RK_dom"/>
</dbReference>
<protein>
    <recommendedName>
        <fullName evidence="7">RWP-RK domain-containing protein</fullName>
    </recommendedName>
</protein>
<dbReference type="GO" id="GO:0003700">
    <property type="term" value="F:DNA-binding transcription factor activity"/>
    <property type="evidence" value="ECO:0007669"/>
    <property type="project" value="InterPro"/>
</dbReference>
<dbReference type="EMBL" id="JAWPEI010000009">
    <property type="protein sequence ID" value="KAK4716201.1"/>
    <property type="molecule type" value="Genomic_DNA"/>
</dbReference>
<dbReference type="Proteomes" id="UP001311915">
    <property type="component" value="Unassembled WGS sequence"/>
</dbReference>
<accession>A0AAV9KRZ5</accession>
<evidence type="ECO:0000256" key="6">
    <source>
        <dbReference type="ARBA" id="ARBA00023242"/>
    </source>
</evidence>
<evidence type="ECO:0000256" key="2">
    <source>
        <dbReference type="ARBA" id="ARBA00023015"/>
    </source>
</evidence>
<feature type="domain" description="RWP-RK" evidence="7">
    <location>
        <begin position="44"/>
        <end position="130"/>
    </location>
</feature>
<evidence type="ECO:0000313" key="9">
    <source>
        <dbReference type="Proteomes" id="UP001311915"/>
    </source>
</evidence>
<comment type="caution">
    <text evidence="8">The sequence shown here is derived from an EMBL/GenBank/DDBJ whole genome shotgun (WGS) entry which is preliminary data.</text>
</comment>
<sequence>MKNMNHSDLFSDEEQCSRTVLLKFRGWRPLATQYAKVTTSSFFRRSPRLSSLKVEINSSSMLSQDAISKYFYMSITLATKEFHIGLTFLKNRYRDLGITRWPHRKLIKKLKNVIKVLKKEKKMEEILDMELEEQTRRLRQACFKAIIIRGEG</sequence>
<dbReference type="AlphaFoldDB" id="A0AAV9KRZ5"/>
<evidence type="ECO:0000259" key="7">
    <source>
        <dbReference type="PROSITE" id="PS51519"/>
    </source>
</evidence>
<dbReference type="PROSITE" id="PS51519">
    <property type="entry name" value="RWP_RK"/>
    <property type="match status" value="1"/>
</dbReference>
<dbReference type="GO" id="GO:0003677">
    <property type="term" value="F:DNA binding"/>
    <property type="evidence" value="ECO:0007669"/>
    <property type="project" value="UniProtKB-KW"/>
</dbReference>
<comment type="function">
    <text evidence="1">Putative transcription factor.</text>
</comment>
<evidence type="ECO:0000256" key="1">
    <source>
        <dbReference type="ARBA" id="ARBA00004049"/>
    </source>
</evidence>
<dbReference type="PANTHER" id="PTHR46373">
    <property type="entry name" value="PROTEIN RKD4"/>
    <property type="match status" value="1"/>
</dbReference>
<name>A0AAV9KRZ5_9SOLN</name>
<keyword evidence="5" id="KW-0804">Transcription</keyword>
<dbReference type="Pfam" id="PF02042">
    <property type="entry name" value="RWP-RK"/>
    <property type="match status" value="1"/>
</dbReference>
<dbReference type="InterPro" id="IPR044607">
    <property type="entry name" value="RKD-like"/>
</dbReference>
<organism evidence="8 9">
    <name type="scientific">Solanum pinnatisectum</name>
    <name type="common">tansyleaf nightshade</name>
    <dbReference type="NCBI Taxonomy" id="50273"/>
    <lineage>
        <taxon>Eukaryota</taxon>
        <taxon>Viridiplantae</taxon>
        <taxon>Streptophyta</taxon>
        <taxon>Embryophyta</taxon>
        <taxon>Tracheophyta</taxon>
        <taxon>Spermatophyta</taxon>
        <taxon>Magnoliopsida</taxon>
        <taxon>eudicotyledons</taxon>
        <taxon>Gunneridae</taxon>
        <taxon>Pentapetalae</taxon>
        <taxon>asterids</taxon>
        <taxon>lamiids</taxon>
        <taxon>Solanales</taxon>
        <taxon>Solanaceae</taxon>
        <taxon>Solanoideae</taxon>
        <taxon>Solaneae</taxon>
        <taxon>Solanum</taxon>
    </lineage>
</organism>
<dbReference type="PANTHER" id="PTHR46373:SF20">
    <property type="entry name" value="PROTEIN RKD1"/>
    <property type="match status" value="1"/>
</dbReference>
<keyword evidence="6" id="KW-0539">Nucleus</keyword>
<proteinExistence type="predicted"/>
<keyword evidence="4" id="KW-0238">DNA-binding</keyword>
<evidence type="ECO:0000256" key="3">
    <source>
        <dbReference type="ARBA" id="ARBA00023054"/>
    </source>
</evidence>
<evidence type="ECO:0000256" key="5">
    <source>
        <dbReference type="ARBA" id="ARBA00023163"/>
    </source>
</evidence>
<evidence type="ECO:0000256" key="4">
    <source>
        <dbReference type="ARBA" id="ARBA00023125"/>
    </source>
</evidence>
<reference evidence="8 9" key="1">
    <citation type="submission" date="2023-10" db="EMBL/GenBank/DDBJ databases">
        <title>Genome-Wide Identification Analysis in wild type Solanum Pinnatisectum Reveals Some Genes Defensing Phytophthora Infestans.</title>
        <authorList>
            <person name="Sun C."/>
        </authorList>
    </citation>
    <scope>NUCLEOTIDE SEQUENCE [LARGE SCALE GENOMIC DNA]</scope>
    <source>
        <strain evidence="8">LQN</strain>
        <tissue evidence="8">Leaf</tissue>
    </source>
</reference>
<gene>
    <name evidence="8" type="ORF">R3W88_014539</name>
</gene>
<keyword evidence="9" id="KW-1185">Reference proteome</keyword>
<evidence type="ECO:0000313" key="8">
    <source>
        <dbReference type="EMBL" id="KAK4716201.1"/>
    </source>
</evidence>
<keyword evidence="2" id="KW-0805">Transcription regulation</keyword>